<keyword evidence="3" id="KW-1185">Reference proteome</keyword>
<evidence type="ECO:0000313" key="2">
    <source>
        <dbReference type="EMBL" id="MEX3744996.1"/>
    </source>
</evidence>
<dbReference type="RefSeq" id="WP_368635989.1">
    <property type="nucleotide sequence ID" value="NZ_JBFRHK010000003.1"/>
</dbReference>
<evidence type="ECO:0000256" key="1">
    <source>
        <dbReference type="SAM" id="MobiDB-lite"/>
    </source>
</evidence>
<evidence type="ECO:0000313" key="3">
    <source>
        <dbReference type="Proteomes" id="UP001558534"/>
    </source>
</evidence>
<gene>
    <name evidence="2" type="ORF">AB1300_07580</name>
</gene>
<dbReference type="EMBL" id="JBFRHK010000003">
    <property type="protein sequence ID" value="MEX3744996.1"/>
    <property type="molecule type" value="Genomic_DNA"/>
</dbReference>
<dbReference type="Proteomes" id="UP001558534">
    <property type="component" value="Unassembled WGS sequence"/>
</dbReference>
<protein>
    <submittedName>
        <fullName evidence="2">Uncharacterized protein</fullName>
    </submittedName>
</protein>
<reference evidence="2 3" key="1">
    <citation type="submission" date="2024-07" db="EMBL/GenBank/DDBJ databases">
        <title>Characterization of a bacterium isolated from hydrolysated instant sea cucumber by whole-genome sequencing and metabolomics.</title>
        <authorList>
            <person name="Luo X."/>
            <person name="Zhang Z."/>
            <person name="Zheng Z."/>
            <person name="Zhang W."/>
            <person name="Ming T."/>
            <person name="Jiao L."/>
            <person name="Su X."/>
            <person name="Kong F."/>
            <person name="Xu J."/>
        </authorList>
    </citation>
    <scope>NUCLEOTIDE SEQUENCE [LARGE SCALE GENOMIC DNA]</scope>
    <source>
        <strain evidence="2 3">XL-2024</strain>
    </source>
</reference>
<name>A0ABV3VVT9_9BACI</name>
<comment type="caution">
    <text evidence="2">The sequence shown here is derived from an EMBL/GenBank/DDBJ whole genome shotgun (WGS) entry which is preliminary data.</text>
</comment>
<feature type="region of interest" description="Disordered" evidence="1">
    <location>
        <begin position="1"/>
        <end position="21"/>
    </location>
</feature>
<organism evidence="2 3">
    <name type="scientific">Lysinibacillus xylanilyticus</name>
    <dbReference type="NCBI Taxonomy" id="582475"/>
    <lineage>
        <taxon>Bacteria</taxon>
        <taxon>Bacillati</taxon>
        <taxon>Bacillota</taxon>
        <taxon>Bacilli</taxon>
        <taxon>Bacillales</taxon>
        <taxon>Bacillaceae</taxon>
        <taxon>Lysinibacillus</taxon>
    </lineage>
</organism>
<sequence>MRVPKTLHKQLVQEAEDEMYH</sequence>
<proteinExistence type="predicted"/>
<accession>A0ABV3VVT9</accession>